<organism evidence="2 3">
    <name type="scientific">Lentinus brumalis</name>
    <dbReference type="NCBI Taxonomy" id="2498619"/>
    <lineage>
        <taxon>Eukaryota</taxon>
        <taxon>Fungi</taxon>
        <taxon>Dikarya</taxon>
        <taxon>Basidiomycota</taxon>
        <taxon>Agaricomycotina</taxon>
        <taxon>Agaricomycetes</taxon>
        <taxon>Polyporales</taxon>
        <taxon>Polyporaceae</taxon>
        <taxon>Lentinus</taxon>
    </lineage>
</organism>
<proteinExistence type="predicted"/>
<evidence type="ECO:0000313" key="2">
    <source>
        <dbReference type="EMBL" id="RDX49160.1"/>
    </source>
</evidence>
<name>A0A371D9G2_9APHY</name>
<keyword evidence="3" id="KW-1185">Reference proteome</keyword>
<gene>
    <name evidence="2" type="ORF">OH76DRAFT_559727</name>
</gene>
<accession>A0A371D9G2</accession>
<protein>
    <submittedName>
        <fullName evidence="2">Uncharacterized protein</fullName>
    </submittedName>
</protein>
<dbReference type="AlphaFoldDB" id="A0A371D9G2"/>
<reference evidence="2 3" key="1">
    <citation type="journal article" date="2018" name="Biotechnol. Biofuels">
        <title>Integrative visual omics of the white-rot fungus Polyporus brumalis exposes the biotechnological potential of its oxidative enzymes for delignifying raw plant biomass.</title>
        <authorList>
            <person name="Miyauchi S."/>
            <person name="Rancon A."/>
            <person name="Drula E."/>
            <person name="Hage H."/>
            <person name="Chaduli D."/>
            <person name="Favel A."/>
            <person name="Grisel S."/>
            <person name="Henrissat B."/>
            <person name="Herpoel-Gimbert I."/>
            <person name="Ruiz-Duenas F.J."/>
            <person name="Chevret D."/>
            <person name="Hainaut M."/>
            <person name="Lin J."/>
            <person name="Wang M."/>
            <person name="Pangilinan J."/>
            <person name="Lipzen A."/>
            <person name="Lesage-Meessen L."/>
            <person name="Navarro D."/>
            <person name="Riley R."/>
            <person name="Grigoriev I.V."/>
            <person name="Zhou S."/>
            <person name="Raouche S."/>
            <person name="Rosso M.N."/>
        </authorList>
    </citation>
    <scope>NUCLEOTIDE SEQUENCE [LARGE SCALE GENOMIC DNA]</scope>
    <source>
        <strain evidence="2 3">BRFM 1820</strain>
    </source>
</reference>
<feature type="region of interest" description="Disordered" evidence="1">
    <location>
        <begin position="123"/>
        <end position="142"/>
    </location>
</feature>
<sequence>MSLREQSCRGGQEQMVHAVRWAQSVISLSLPIAIRPAHHRHHARTTARPSRVSQVRGLSLHHIDSLLVLPFPSFAFSLGLVYDCPTGRHGSQTSPRAICKSSISVQASTDTPPGSRCCRRARVLRPSSAPPSDSRPDAKQSVSHRIPLERICQAARDDEHQNRALECCCSPLARGLKSLSSLLQLPIFIACVVSLAVKQHWPQLFLVTGPSSATPVQCKTPPVPANDLLASEQSSLPRGRHPEPPWIPPVHCSGQLAHHLMAG</sequence>
<evidence type="ECO:0000256" key="1">
    <source>
        <dbReference type="SAM" id="MobiDB-lite"/>
    </source>
</evidence>
<dbReference type="Proteomes" id="UP000256964">
    <property type="component" value="Unassembled WGS sequence"/>
</dbReference>
<dbReference type="EMBL" id="KZ857407">
    <property type="protein sequence ID" value="RDX49160.1"/>
    <property type="molecule type" value="Genomic_DNA"/>
</dbReference>
<evidence type="ECO:0000313" key="3">
    <source>
        <dbReference type="Proteomes" id="UP000256964"/>
    </source>
</evidence>